<evidence type="ECO:0000313" key="2">
    <source>
        <dbReference type="EMBL" id="EDM80535.1"/>
    </source>
</evidence>
<sequence>MLLATIGNITAALISIGLLVGTMRFTRKAAEPSA</sequence>
<accession>A6G0Z7</accession>
<organism evidence="2 3">
    <name type="scientific">Plesiocystis pacifica SIR-1</name>
    <dbReference type="NCBI Taxonomy" id="391625"/>
    <lineage>
        <taxon>Bacteria</taxon>
        <taxon>Pseudomonadati</taxon>
        <taxon>Myxococcota</taxon>
        <taxon>Polyangia</taxon>
        <taxon>Nannocystales</taxon>
        <taxon>Nannocystaceae</taxon>
        <taxon>Plesiocystis</taxon>
    </lineage>
</organism>
<keyword evidence="3" id="KW-1185">Reference proteome</keyword>
<gene>
    <name evidence="2" type="ORF">PPSIR1_42029</name>
</gene>
<reference evidence="2 3" key="1">
    <citation type="submission" date="2007-06" db="EMBL/GenBank/DDBJ databases">
        <authorList>
            <person name="Shimkets L."/>
            <person name="Ferriera S."/>
            <person name="Johnson J."/>
            <person name="Kravitz S."/>
            <person name="Beeson K."/>
            <person name="Sutton G."/>
            <person name="Rogers Y.-H."/>
            <person name="Friedman R."/>
            <person name="Frazier M."/>
            <person name="Venter J.C."/>
        </authorList>
    </citation>
    <scope>NUCLEOTIDE SEQUENCE [LARGE SCALE GENOMIC DNA]</scope>
    <source>
        <strain evidence="2 3">SIR-1</strain>
    </source>
</reference>
<dbReference type="AlphaFoldDB" id="A6G0Z7"/>
<feature type="transmembrane region" description="Helical" evidence="1">
    <location>
        <begin position="6"/>
        <end position="25"/>
    </location>
</feature>
<keyword evidence="1" id="KW-0812">Transmembrane</keyword>
<evidence type="ECO:0000256" key="1">
    <source>
        <dbReference type="SAM" id="Phobius"/>
    </source>
</evidence>
<dbReference type="EMBL" id="ABCS01000010">
    <property type="protein sequence ID" value="EDM80535.1"/>
    <property type="molecule type" value="Genomic_DNA"/>
</dbReference>
<keyword evidence="1" id="KW-0472">Membrane</keyword>
<evidence type="ECO:0000313" key="3">
    <source>
        <dbReference type="Proteomes" id="UP000005801"/>
    </source>
</evidence>
<dbReference type="Proteomes" id="UP000005801">
    <property type="component" value="Unassembled WGS sequence"/>
</dbReference>
<comment type="caution">
    <text evidence="2">The sequence shown here is derived from an EMBL/GenBank/DDBJ whole genome shotgun (WGS) entry which is preliminary data.</text>
</comment>
<proteinExistence type="predicted"/>
<protein>
    <submittedName>
        <fullName evidence="2">Uncharacterized protein</fullName>
    </submittedName>
</protein>
<name>A6G0Z7_9BACT</name>
<keyword evidence="1" id="KW-1133">Transmembrane helix</keyword>